<dbReference type="HOGENOM" id="CLU_2354179_0_0_7"/>
<protein>
    <submittedName>
        <fullName evidence="2">Uncharacterized protein</fullName>
    </submittedName>
</protein>
<keyword evidence="1" id="KW-0472">Membrane</keyword>
<dbReference type="AlphaFoldDB" id="E5Y1V6"/>
<gene>
    <name evidence="2" type="ORF">HMPREF0179_00165</name>
</gene>
<dbReference type="RefSeq" id="WP_005024161.1">
    <property type="nucleotide sequence ID" value="NZ_KE150239.1"/>
</dbReference>
<evidence type="ECO:0000313" key="3">
    <source>
        <dbReference type="Proteomes" id="UP000006034"/>
    </source>
</evidence>
<keyword evidence="1" id="KW-0812">Transmembrane</keyword>
<proteinExistence type="predicted"/>
<dbReference type="OrthoDB" id="5467452at2"/>
<organism evidence="2 3">
    <name type="scientific">Bilophila wadsworthia (strain 3_1_6)</name>
    <dbReference type="NCBI Taxonomy" id="563192"/>
    <lineage>
        <taxon>Bacteria</taxon>
        <taxon>Pseudomonadati</taxon>
        <taxon>Thermodesulfobacteriota</taxon>
        <taxon>Desulfovibrionia</taxon>
        <taxon>Desulfovibrionales</taxon>
        <taxon>Desulfovibrionaceae</taxon>
        <taxon>Bilophila</taxon>
    </lineage>
</organism>
<reference evidence="2 3" key="1">
    <citation type="submission" date="2010-10" db="EMBL/GenBank/DDBJ databases">
        <authorList>
            <consortium name="The Broad Institute Genome Sequencing Platform"/>
            <person name="Ward D."/>
            <person name="Earl A."/>
            <person name="Feldgarden M."/>
            <person name="Young S.K."/>
            <person name="Gargeya S."/>
            <person name="Zeng Q."/>
            <person name="Alvarado L."/>
            <person name="Berlin A."/>
            <person name="Bochicchio J."/>
            <person name="Chapman S.B."/>
            <person name="Chen Z."/>
            <person name="Freedman E."/>
            <person name="Gellesch M."/>
            <person name="Goldberg J."/>
            <person name="Griggs A."/>
            <person name="Gujja S."/>
            <person name="Heilman E."/>
            <person name="Heiman D."/>
            <person name="Howarth C."/>
            <person name="Mehta T."/>
            <person name="Neiman D."/>
            <person name="Pearson M."/>
            <person name="Roberts A."/>
            <person name="Saif S."/>
            <person name="Shea T."/>
            <person name="Shenoy N."/>
            <person name="Sisk P."/>
            <person name="Stolte C."/>
            <person name="Sykes S."/>
            <person name="White J."/>
            <person name="Yandava C."/>
            <person name="Allen-Vercoe E."/>
            <person name="Sibley C."/>
            <person name="Ambrose C.E."/>
            <person name="Strauss J."/>
            <person name="Daigneault M."/>
            <person name="Haas B."/>
            <person name="Nusbaum C."/>
            <person name="Birren B."/>
        </authorList>
    </citation>
    <scope>NUCLEOTIDE SEQUENCE [LARGE SCALE GENOMIC DNA]</scope>
    <source>
        <strain evidence="2 3">3_1_6</strain>
    </source>
</reference>
<comment type="caution">
    <text evidence="2">The sequence shown here is derived from an EMBL/GenBank/DDBJ whole genome shotgun (WGS) entry which is preliminary data.</text>
</comment>
<dbReference type="EMBL" id="ADCP02000002">
    <property type="protein sequence ID" value="EFV45983.1"/>
    <property type="molecule type" value="Genomic_DNA"/>
</dbReference>
<sequence>MEATVIDFILSTLMSFSAQYPDAARLVTALSVVMTVCGLCAVATVWMPVPKEPTGLYAIFYRWAHALVAHFGQNKGAVADGKSETVKAEVKAVTGK</sequence>
<evidence type="ECO:0000256" key="1">
    <source>
        <dbReference type="SAM" id="Phobius"/>
    </source>
</evidence>
<keyword evidence="3" id="KW-1185">Reference proteome</keyword>
<reference evidence="2 3" key="2">
    <citation type="submission" date="2013-04" db="EMBL/GenBank/DDBJ databases">
        <title>The Genome Sequence of Bilophila wadsworthia 3_1_6.</title>
        <authorList>
            <consortium name="The Broad Institute Genomics Platform"/>
            <person name="Earl A."/>
            <person name="Ward D."/>
            <person name="Feldgarden M."/>
            <person name="Gevers D."/>
            <person name="Sibley C."/>
            <person name="Strauss J."/>
            <person name="Allen-Vercoe E."/>
            <person name="Walker B."/>
            <person name="Young S."/>
            <person name="Zeng Q."/>
            <person name="Gargeya S."/>
            <person name="Fitzgerald M."/>
            <person name="Haas B."/>
            <person name="Abouelleil A."/>
            <person name="Allen A.W."/>
            <person name="Alvarado L."/>
            <person name="Arachchi H.M."/>
            <person name="Berlin A.M."/>
            <person name="Chapman S.B."/>
            <person name="Gainer-Dewar J."/>
            <person name="Goldberg J."/>
            <person name="Griggs A."/>
            <person name="Gujja S."/>
            <person name="Hansen M."/>
            <person name="Howarth C."/>
            <person name="Imamovic A."/>
            <person name="Ireland A."/>
            <person name="Larimer J."/>
            <person name="McCowan C."/>
            <person name="Murphy C."/>
            <person name="Pearson M."/>
            <person name="Poon T.W."/>
            <person name="Priest M."/>
            <person name="Roberts A."/>
            <person name="Saif S."/>
            <person name="Shea T."/>
            <person name="Sisk P."/>
            <person name="Sykes S."/>
            <person name="Wortman J."/>
            <person name="Nusbaum C."/>
            <person name="Birren B."/>
        </authorList>
    </citation>
    <scope>NUCLEOTIDE SEQUENCE [LARGE SCALE GENOMIC DNA]</scope>
    <source>
        <strain evidence="2 3">3_1_6</strain>
    </source>
</reference>
<dbReference type="Proteomes" id="UP000006034">
    <property type="component" value="Unassembled WGS sequence"/>
</dbReference>
<keyword evidence="1" id="KW-1133">Transmembrane helix</keyword>
<name>E5Y1V6_BILW3</name>
<feature type="transmembrane region" description="Helical" evidence="1">
    <location>
        <begin position="23"/>
        <end position="46"/>
    </location>
</feature>
<dbReference type="GeneID" id="78087040"/>
<evidence type="ECO:0000313" key="2">
    <source>
        <dbReference type="EMBL" id="EFV45983.1"/>
    </source>
</evidence>
<dbReference type="STRING" id="563192.HMPREF0179_00165"/>
<accession>E5Y1V6</accession>